<protein>
    <submittedName>
        <fullName evidence="2">Uncharacterized protein</fullName>
    </submittedName>
</protein>
<feature type="compositionally biased region" description="Low complexity" evidence="1">
    <location>
        <begin position="114"/>
        <end position="142"/>
    </location>
</feature>
<feature type="region of interest" description="Disordered" evidence="1">
    <location>
        <begin position="42"/>
        <end position="142"/>
    </location>
</feature>
<comment type="caution">
    <text evidence="2">The sequence shown here is derived from an EMBL/GenBank/DDBJ whole genome shotgun (WGS) entry which is preliminary data.</text>
</comment>
<evidence type="ECO:0000313" key="3">
    <source>
        <dbReference type="Proteomes" id="UP000265515"/>
    </source>
</evidence>
<evidence type="ECO:0000256" key="1">
    <source>
        <dbReference type="SAM" id="MobiDB-lite"/>
    </source>
</evidence>
<reference evidence="2 3" key="1">
    <citation type="journal article" date="2018" name="Cell">
        <title>The Chara Genome: Secondary Complexity and Implications for Plant Terrestrialization.</title>
        <authorList>
            <person name="Nishiyama T."/>
            <person name="Sakayama H."/>
            <person name="Vries J.D."/>
            <person name="Buschmann H."/>
            <person name="Saint-Marcoux D."/>
            <person name="Ullrich K.K."/>
            <person name="Haas F.B."/>
            <person name="Vanderstraeten L."/>
            <person name="Becker D."/>
            <person name="Lang D."/>
            <person name="Vosolsobe S."/>
            <person name="Rombauts S."/>
            <person name="Wilhelmsson P.K.I."/>
            <person name="Janitza P."/>
            <person name="Kern R."/>
            <person name="Heyl A."/>
            <person name="Rumpler F."/>
            <person name="Villalobos L.I.A.C."/>
            <person name="Clay J.M."/>
            <person name="Skokan R."/>
            <person name="Toyoda A."/>
            <person name="Suzuki Y."/>
            <person name="Kagoshima H."/>
            <person name="Schijlen E."/>
            <person name="Tajeshwar N."/>
            <person name="Catarino B."/>
            <person name="Hetherington A.J."/>
            <person name="Saltykova A."/>
            <person name="Bonnot C."/>
            <person name="Breuninger H."/>
            <person name="Symeonidi A."/>
            <person name="Radhakrishnan G.V."/>
            <person name="Van Nieuwerburgh F."/>
            <person name="Deforce D."/>
            <person name="Chang C."/>
            <person name="Karol K.G."/>
            <person name="Hedrich R."/>
            <person name="Ulvskov P."/>
            <person name="Glockner G."/>
            <person name="Delwiche C.F."/>
            <person name="Petrasek J."/>
            <person name="Van de Peer Y."/>
            <person name="Friml J."/>
            <person name="Beilby M."/>
            <person name="Dolan L."/>
            <person name="Kohara Y."/>
            <person name="Sugano S."/>
            <person name="Fujiyama A."/>
            <person name="Delaux P.-M."/>
            <person name="Quint M."/>
            <person name="TheiBen G."/>
            <person name="Hagemann M."/>
            <person name="Harholt J."/>
            <person name="Dunand C."/>
            <person name="Zachgo S."/>
            <person name="Langdale J."/>
            <person name="Maumus F."/>
            <person name="Straeten D.V.D."/>
            <person name="Gould S.B."/>
            <person name="Rensing S.A."/>
        </authorList>
    </citation>
    <scope>NUCLEOTIDE SEQUENCE [LARGE SCALE GENOMIC DNA]</scope>
    <source>
        <strain evidence="2 3">S276</strain>
    </source>
</reference>
<sequence>MARRRSYMAGLYGSKAYREYIENKGEQVPHYLDKVDNVTTPPSKLLTLDRPLRSGTSHASGSLKRRGTTARKLSKSGRSLETPTPRPAGRRSIPDNQRGIDGNSGGRVPPQWFARAHSIRGSRSSSSSSAGGMVRSGSSFFV</sequence>
<evidence type="ECO:0000313" key="2">
    <source>
        <dbReference type="EMBL" id="GBG84291.1"/>
    </source>
</evidence>
<keyword evidence="3" id="KW-1185">Reference proteome</keyword>
<gene>
    <name evidence="2" type="ORF">CBR_g38261</name>
</gene>
<dbReference type="EMBL" id="BFEA01000470">
    <property type="protein sequence ID" value="GBG84291.1"/>
    <property type="molecule type" value="Genomic_DNA"/>
</dbReference>
<accession>A0A388LPU1</accession>
<organism evidence="2 3">
    <name type="scientific">Chara braunii</name>
    <name type="common">Braun's stonewort</name>
    <dbReference type="NCBI Taxonomy" id="69332"/>
    <lineage>
        <taxon>Eukaryota</taxon>
        <taxon>Viridiplantae</taxon>
        <taxon>Streptophyta</taxon>
        <taxon>Charophyceae</taxon>
        <taxon>Charales</taxon>
        <taxon>Characeae</taxon>
        <taxon>Chara</taxon>
    </lineage>
</organism>
<dbReference type="Proteomes" id="UP000265515">
    <property type="component" value="Unassembled WGS sequence"/>
</dbReference>
<feature type="compositionally biased region" description="Basic residues" evidence="1">
    <location>
        <begin position="63"/>
        <end position="75"/>
    </location>
</feature>
<name>A0A388LPU1_CHABU</name>
<dbReference type="AlphaFoldDB" id="A0A388LPU1"/>
<dbReference type="Gramene" id="GBG84291">
    <property type="protein sequence ID" value="GBG84291"/>
    <property type="gene ID" value="CBR_g38261"/>
</dbReference>
<proteinExistence type="predicted"/>